<comment type="caution">
    <text evidence="1">The sequence shown here is derived from an EMBL/GenBank/DDBJ whole genome shotgun (WGS) entry which is preliminary data.</text>
</comment>
<keyword evidence="2" id="KW-1185">Reference proteome</keyword>
<dbReference type="EMBL" id="CAJVQB010003771">
    <property type="protein sequence ID" value="CAG8617205.1"/>
    <property type="molecule type" value="Genomic_DNA"/>
</dbReference>
<organism evidence="1 2">
    <name type="scientific">Gigaspora margarita</name>
    <dbReference type="NCBI Taxonomy" id="4874"/>
    <lineage>
        <taxon>Eukaryota</taxon>
        <taxon>Fungi</taxon>
        <taxon>Fungi incertae sedis</taxon>
        <taxon>Mucoromycota</taxon>
        <taxon>Glomeromycotina</taxon>
        <taxon>Glomeromycetes</taxon>
        <taxon>Diversisporales</taxon>
        <taxon>Gigasporaceae</taxon>
        <taxon>Gigaspora</taxon>
    </lineage>
</organism>
<sequence>MEQGPTPMKLDRAEIKNKIKMEPIKSNKGKSLNSLTNELKHIYKKNGQCFIYRKKGHLAHDCRIKDRNHNEVSQVEKVNIKEAITDNNKTSSNTCKRYSESDDIPYHEISLNKEVYNQIREEYQNDTYLVKVKEALEYSEEKDAK</sequence>
<evidence type="ECO:0000313" key="1">
    <source>
        <dbReference type="EMBL" id="CAG8617205.1"/>
    </source>
</evidence>
<gene>
    <name evidence="1" type="ORF">GMARGA_LOCUS7654</name>
</gene>
<proteinExistence type="predicted"/>
<reference evidence="1 2" key="1">
    <citation type="submission" date="2021-06" db="EMBL/GenBank/DDBJ databases">
        <authorList>
            <person name="Kallberg Y."/>
            <person name="Tangrot J."/>
            <person name="Rosling A."/>
        </authorList>
    </citation>
    <scope>NUCLEOTIDE SEQUENCE [LARGE SCALE GENOMIC DNA]</scope>
    <source>
        <strain evidence="1 2">120-4 pot B 10/14</strain>
    </source>
</reference>
<accession>A0ABN7UM23</accession>
<name>A0ABN7UM23_GIGMA</name>
<dbReference type="SUPFAM" id="SSF57756">
    <property type="entry name" value="Retrovirus zinc finger-like domains"/>
    <property type="match status" value="1"/>
</dbReference>
<dbReference type="InterPro" id="IPR036875">
    <property type="entry name" value="Znf_CCHC_sf"/>
</dbReference>
<evidence type="ECO:0000313" key="2">
    <source>
        <dbReference type="Proteomes" id="UP000789901"/>
    </source>
</evidence>
<dbReference type="Proteomes" id="UP000789901">
    <property type="component" value="Unassembled WGS sequence"/>
</dbReference>
<dbReference type="Gene3D" id="4.10.60.10">
    <property type="entry name" value="Zinc finger, CCHC-type"/>
    <property type="match status" value="1"/>
</dbReference>
<protein>
    <submittedName>
        <fullName evidence="1">42173_t:CDS:1</fullName>
    </submittedName>
</protein>